<dbReference type="Gene3D" id="3.10.50.40">
    <property type="match status" value="1"/>
</dbReference>
<evidence type="ECO:0000256" key="2">
    <source>
        <dbReference type="ARBA" id="ARBA00007656"/>
    </source>
</evidence>
<evidence type="ECO:0000256" key="6">
    <source>
        <dbReference type="SAM" id="SignalP"/>
    </source>
</evidence>
<feature type="signal peptide" evidence="6">
    <location>
        <begin position="1"/>
        <end position="26"/>
    </location>
</feature>
<feature type="domain" description="PpiC" evidence="7">
    <location>
        <begin position="141"/>
        <end position="231"/>
    </location>
</feature>
<name>A0ABV4BBQ1_9GAMM</name>
<comment type="similarity">
    <text evidence="2">Belongs to the PpiC/parvulin rotamase family.</text>
</comment>
<comment type="caution">
    <text evidence="8">The sequence shown here is derived from an EMBL/GenBank/DDBJ whole genome shotgun (WGS) entry which is preliminary data.</text>
</comment>
<evidence type="ECO:0000256" key="5">
    <source>
        <dbReference type="PROSITE-ProRule" id="PRU00278"/>
    </source>
</evidence>
<dbReference type="PROSITE" id="PS50198">
    <property type="entry name" value="PPIC_PPIASE_2"/>
    <property type="match status" value="1"/>
</dbReference>
<evidence type="ECO:0000256" key="3">
    <source>
        <dbReference type="ARBA" id="ARBA00013194"/>
    </source>
</evidence>
<dbReference type="RefSeq" id="WP_369665295.1">
    <property type="nucleotide sequence ID" value="NZ_JBDKXB010000001.1"/>
</dbReference>
<sequence length="284" mass="31762">MKTLRPTILAASLTLAVAWPIAAPWAADTPTDETLIATINGQELPLDLFRLFYFERLQQEQATNTSNFQEQAFNEFVNLVVAAQEGQRRGLDRHAEVRQALALQQLKILSNATIQSIAQEQPPSDAELQEAYRLFVADAERTEYKARHILVDDEEEAKRLIAELDKGAAFAELASRHSLGPTGERGGELEWFSADQMVQPFAAALQELAPGRYTKQPVRTQFGWHVILLEETRKAQPPTFDEARPYLVNALQRDKVAETIMNLRAAATVDLNAEVVKLKTPDAD</sequence>
<feature type="chain" id="PRO_5046043688" description="peptidylprolyl isomerase" evidence="6">
    <location>
        <begin position="27"/>
        <end position="284"/>
    </location>
</feature>
<keyword evidence="4 5" id="KW-0697">Rotamase</keyword>
<dbReference type="InterPro" id="IPR046357">
    <property type="entry name" value="PPIase_dom_sf"/>
</dbReference>
<keyword evidence="9" id="KW-1185">Reference proteome</keyword>
<protein>
    <recommendedName>
        <fullName evidence="3">peptidylprolyl isomerase</fullName>
        <ecNumber evidence="3">5.2.1.8</ecNumber>
    </recommendedName>
</protein>
<reference evidence="8 9" key="1">
    <citation type="submission" date="2024-05" db="EMBL/GenBank/DDBJ databases">
        <title>Genome Sequence and Characterization of the New Strain Purple Sulfur Bacterium of Genus Thioalkalicoccus.</title>
        <authorList>
            <person name="Bryantseva I.A."/>
            <person name="Kyndt J.A."/>
            <person name="Imhoff J.F."/>
        </authorList>
    </citation>
    <scope>NUCLEOTIDE SEQUENCE [LARGE SCALE GENOMIC DNA]</scope>
    <source>
        <strain evidence="8 9">Um2</strain>
    </source>
</reference>
<dbReference type="InterPro" id="IPR027304">
    <property type="entry name" value="Trigger_fact/SurA_dom_sf"/>
</dbReference>
<dbReference type="Proteomes" id="UP001564408">
    <property type="component" value="Unassembled WGS sequence"/>
</dbReference>
<keyword evidence="6" id="KW-0732">Signal</keyword>
<dbReference type="PANTHER" id="PTHR47245:SF2">
    <property type="entry name" value="PEPTIDYL-PROLYL CIS-TRANS ISOMERASE HP_0175-RELATED"/>
    <property type="match status" value="1"/>
</dbReference>
<dbReference type="EMBL" id="JBDKXB010000001">
    <property type="protein sequence ID" value="MEY6430913.1"/>
    <property type="molecule type" value="Genomic_DNA"/>
</dbReference>
<dbReference type="GO" id="GO:0016853">
    <property type="term" value="F:isomerase activity"/>
    <property type="evidence" value="ECO:0007669"/>
    <property type="project" value="UniProtKB-KW"/>
</dbReference>
<dbReference type="Pfam" id="PF13145">
    <property type="entry name" value="Rotamase_2"/>
    <property type="match status" value="1"/>
</dbReference>
<evidence type="ECO:0000313" key="9">
    <source>
        <dbReference type="Proteomes" id="UP001564408"/>
    </source>
</evidence>
<evidence type="ECO:0000313" key="8">
    <source>
        <dbReference type="EMBL" id="MEY6430913.1"/>
    </source>
</evidence>
<keyword evidence="5 8" id="KW-0413">Isomerase</keyword>
<evidence type="ECO:0000256" key="1">
    <source>
        <dbReference type="ARBA" id="ARBA00000971"/>
    </source>
</evidence>
<dbReference type="InterPro" id="IPR050245">
    <property type="entry name" value="PrsA_foldase"/>
</dbReference>
<dbReference type="SUPFAM" id="SSF54534">
    <property type="entry name" value="FKBP-like"/>
    <property type="match status" value="1"/>
</dbReference>
<accession>A0ABV4BBQ1</accession>
<evidence type="ECO:0000259" key="7">
    <source>
        <dbReference type="PROSITE" id="PS50198"/>
    </source>
</evidence>
<evidence type="ECO:0000256" key="4">
    <source>
        <dbReference type="ARBA" id="ARBA00023110"/>
    </source>
</evidence>
<comment type="catalytic activity">
    <reaction evidence="1">
        <text>[protein]-peptidylproline (omega=180) = [protein]-peptidylproline (omega=0)</text>
        <dbReference type="Rhea" id="RHEA:16237"/>
        <dbReference type="Rhea" id="RHEA-COMP:10747"/>
        <dbReference type="Rhea" id="RHEA-COMP:10748"/>
        <dbReference type="ChEBI" id="CHEBI:83833"/>
        <dbReference type="ChEBI" id="CHEBI:83834"/>
        <dbReference type="EC" id="5.2.1.8"/>
    </reaction>
</comment>
<gene>
    <name evidence="8" type="ORF">ABC977_00640</name>
</gene>
<dbReference type="EC" id="5.2.1.8" evidence="3"/>
<dbReference type="InterPro" id="IPR000297">
    <property type="entry name" value="PPIase_PpiC"/>
</dbReference>
<organism evidence="8 9">
    <name type="scientific">Thioalkalicoccus limnaeus</name>
    <dbReference type="NCBI Taxonomy" id="120681"/>
    <lineage>
        <taxon>Bacteria</taxon>
        <taxon>Pseudomonadati</taxon>
        <taxon>Pseudomonadota</taxon>
        <taxon>Gammaproteobacteria</taxon>
        <taxon>Chromatiales</taxon>
        <taxon>Chromatiaceae</taxon>
        <taxon>Thioalkalicoccus</taxon>
    </lineage>
</organism>
<dbReference type="PANTHER" id="PTHR47245">
    <property type="entry name" value="PEPTIDYLPROLYL ISOMERASE"/>
    <property type="match status" value="1"/>
</dbReference>
<proteinExistence type="inferred from homology"/>
<dbReference type="SUPFAM" id="SSF109998">
    <property type="entry name" value="Triger factor/SurA peptide-binding domain-like"/>
    <property type="match status" value="1"/>
</dbReference>